<comment type="catalytic activity">
    <reaction evidence="12">
        <text>Couples ATP hydrolysis with the unwinding of duplex DNA by translocating in the 3'-5' direction.</text>
        <dbReference type="EC" id="5.6.2.4"/>
    </reaction>
</comment>
<keyword evidence="3 15" id="KW-0547">Nucleotide-binding</keyword>
<evidence type="ECO:0000256" key="4">
    <source>
        <dbReference type="ARBA" id="ARBA00022763"/>
    </source>
</evidence>
<keyword evidence="7" id="KW-0269">Exonuclease</keyword>
<dbReference type="Gene3D" id="3.90.320.10">
    <property type="match status" value="1"/>
</dbReference>
<keyword evidence="10" id="KW-0234">DNA repair</keyword>
<dbReference type="Gene3D" id="1.10.10.160">
    <property type="match status" value="1"/>
</dbReference>
<evidence type="ECO:0000256" key="10">
    <source>
        <dbReference type="ARBA" id="ARBA00023204"/>
    </source>
</evidence>
<dbReference type="CDD" id="cd17932">
    <property type="entry name" value="DEXQc_UvrD"/>
    <property type="match status" value="1"/>
</dbReference>
<evidence type="ECO:0000256" key="14">
    <source>
        <dbReference type="ARBA" id="ARBA00048988"/>
    </source>
</evidence>
<dbReference type="PROSITE" id="PS51217">
    <property type="entry name" value="UVRD_HELICASE_CTER"/>
    <property type="match status" value="1"/>
</dbReference>
<dbReference type="InterPro" id="IPR011604">
    <property type="entry name" value="PDDEXK-like_dom_sf"/>
</dbReference>
<keyword evidence="5 15" id="KW-0378">Hydrolase</keyword>
<evidence type="ECO:0000256" key="12">
    <source>
        <dbReference type="ARBA" id="ARBA00034617"/>
    </source>
</evidence>
<keyword evidence="11" id="KW-0413">Isomerase</keyword>
<dbReference type="Proteomes" id="UP000186029">
    <property type="component" value="Unassembled WGS sequence"/>
</dbReference>
<dbReference type="GO" id="GO:0005524">
    <property type="term" value="F:ATP binding"/>
    <property type="evidence" value="ECO:0007669"/>
    <property type="project" value="UniProtKB-UniRule"/>
</dbReference>
<dbReference type="GO" id="GO:0000725">
    <property type="term" value="P:recombinational repair"/>
    <property type="evidence" value="ECO:0007669"/>
    <property type="project" value="TreeGrafter"/>
</dbReference>
<dbReference type="InterPro" id="IPR014017">
    <property type="entry name" value="DNA_helicase_UvrD-like_C"/>
</dbReference>
<dbReference type="Pfam" id="PF12705">
    <property type="entry name" value="PDDEXK_1"/>
    <property type="match status" value="1"/>
</dbReference>
<dbReference type="EC" id="5.6.2.4" evidence="13"/>
<dbReference type="Gene3D" id="1.10.486.10">
    <property type="entry name" value="PCRA, domain 4"/>
    <property type="match status" value="1"/>
</dbReference>
<evidence type="ECO:0000256" key="3">
    <source>
        <dbReference type="ARBA" id="ARBA00022741"/>
    </source>
</evidence>
<dbReference type="InterPro" id="IPR038726">
    <property type="entry name" value="PDDEXK_AddAB-type"/>
</dbReference>
<evidence type="ECO:0000256" key="15">
    <source>
        <dbReference type="PROSITE-ProRule" id="PRU00560"/>
    </source>
</evidence>
<comment type="caution">
    <text evidence="18">The sequence shown here is derived from an EMBL/GenBank/DDBJ whole genome shotgun (WGS) entry which is preliminary data.</text>
</comment>
<evidence type="ECO:0000256" key="9">
    <source>
        <dbReference type="ARBA" id="ARBA00023125"/>
    </source>
</evidence>
<feature type="domain" description="UvrD-like helicase ATP-binding" evidence="16">
    <location>
        <begin position="12"/>
        <end position="332"/>
    </location>
</feature>
<dbReference type="Gene3D" id="3.40.50.300">
    <property type="entry name" value="P-loop containing nucleotide triphosphate hydrolases"/>
    <property type="match status" value="2"/>
</dbReference>
<dbReference type="InterPro" id="IPR027417">
    <property type="entry name" value="P-loop_NTPase"/>
</dbReference>
<feature type="binding site" evidence="15">
    <location>
        <begin position="33"/>
        <end position="40"/>
    </location>
    <ligand>
        <name>ATP</name>
        <dbReference type="ChEBI" id="CHEBI:30616"/>
    </ligand>
</feature>
<dbReference type="GO" id="GO:0004527">
    <property type="term" value="F:exonuclease activity"/>
    <property type="evidence" value="ECO:0007669"/>
    <property type="project" value="UniProtKB-KW"/>
</dbReference>
<dbReference type="Pfam" id="PF00580">
    <property type="entry name" value="UvrD-helicase"/>
    <property type="match status" value="1"/>
</dbReference>
<keyword evidence="9" id="KW-0238">DNA-binding</keyword>
<dbReference type="STRING" id="1797580.A2Z61_01805"/>
<evidence type="ECO:0000256" key="1">
    <source>
        <dbReference type="ARBA" id="ARBA00009922"/>
    </source>
</evidence>
<reference evidence="18 19" key="1">
    <citation type="journal article" date="2016" name="Nat. Commun.">
        <title>Thousands of microbial genomes shed light on interconnected biogeochemical processes in an aquifer system.</title>
        <authorList>
            <person name="Anantharaman K."/>
            <person name="Brown C.T."/>
            <person name="Hug L.A."/>
            <person name="Sharon I."/>
            <person name="Castelle C.J."/>
            <person name="Probst A.J."/>
            <person name="Thomas B.C."/>
            <person name="Singh A."/>
            <person name="Wilkins M.J."/>
            <person name="Karaoz U."/>
            <person name="Brodie E.L."/>
            <person name="Williams K.H."/>
            <person name="Hubbard S.S."/>
            <person name="Banfield J.F."/>
        </authorList>
    </citation>
    <scope>NUCLEOTIDE SEQUENCE [LARGE SCALE GENOMIC DNA]</scope>
</reference>
<comment type="similarity">
    <text evidence="1">Belongs to the helicase family. UvrD subfamily.</text>
</comment>
<proteinExistence type="inferred from homology"/>
<dbReference type="GO" id="GO:0005829">
    <property type="term" value="C:cytosol"/>
    <property type="evidence" value="ECO:0007669"/>
    <property type="project" value="TreeGrafter"/>
</dbReference>
<dbReference type="InterPro" id="IPR013986">
    <property type="entry name" value="DExx_box_DNA_helicase_dom_sf"/>
</dbReference>
<dbReference type="PANTHER" id="PTHR11070">
    <property type="entry name" value="UVRD / RECB / PCRA DNA HELICASE FAMILY MEMBER"/>
    <property type="match status" value="1"/>
</dbReference>
<evidence type="ECO:0000256" key="11">
    <source>
        <dbReference type="ARBA" id="ARBA00023235"/>
    </source>
</evidence>
<dbReference type="GO" id="GO:0003677">
    <property type="term" value="F:DNA binding"/>
    <property type="evidence" value="ECO:0007669"/>
    <property type="project" value="UniProtKB-KW"/>
</dbReference>
<dbReference type="InterPro" id="IPR014016">
    <property type="entry name" value="UvrD-like_ATP-bd"/>
</dbReference>
<dbReference type="EMBL" id="MFAC01000015">
    <property type="protein sequence ID" value="OGD66982.1"/>
    <property type="molecule type" value="Genomic_DNA"/>
</dbReference>
<protein>
    <recommendedName>
        <fullName evidence="13">DNA 3'-5' helicase</fullName>
        <ecNumber evidence="13">5.6.2.4</ecNumber>
    </recommendedName>
</protein>
<keyword evidence="8 15" id="KW-0067">ATP-binding</keyword>
<dbReference type="GO" id="GO:0043138">
    <property type="term" value="F:3'-5' DNA helicase activity"/>
    <property type="evidence" value="ECO:0007669"/>
    <property type="project" value="UniProtKB-EC"/>
</dbReference>
<dbReference type="Pfam" id="PF13361">
    <property type="entry name" value="UvrD_C"/>
    <property type="match status" value="1"/>
</dbReference>
<evidence type="ECO:0000256" key="7">
    <source>
        <dbReference type="ARBA" id="ARBA00022839"/>
    </source>
</evidence>
<organism evidence="18 19">
    <name type="scientific">Candidatus Campbellbacteria bacterium RIFCSPLOWO2_02_35_12</name>
    <dbReference type="NCBI Taxonomy" id="1797580"/>
    <lineage>
        <taxon>Bacteria</taxon>
        <taxon>Candidatus Campbelliibacteriota</taxon>
    </lineage>
</organism>
<dbReference type="GO" id="GO:0033202">
    <property type="term" value="C:DNA helicase complex"/>
    <property type="evidence" value="ECO:0007669"/>
    <property type="project" value="TreeGrafter"/>
</dbReference>
<dbReference type="SUPFAM" id="SSF52540">
    <property type="entry name" value="P-loop containing nucleoside triphosphate hydrolases"/>
    <property type="match status" value="1"/>
</dbReference>
<evidence type="ECO:0000313" key="19">
    <source>
        <dbReference type="Proteomes" id="UP000186029"/>
    </source>
</evidence>
<evidence type="ECO:0000256" key="13">
    <source>
        <dbReference type="ARBA" id="ARBA00034808"/>
    </source>
</evidence>
<dbReference type="PROSITE" id="PS51198">
    <property type="entry name" value="UVRD_HELICASE_ATP_BIND"/>
    <property type="match status" value="1"/>
</dbReference>
<evidence type="ECO:0000313" key="18">
    <source>
        <dbReference type="EMBL" id="OGD66982.1"/>
    </source>
</evidence>
<keyword evidence="4" id="KW-0227">DNA damage</keyword>
<sequence>MPTTSKFQILYKKLNNEQKQAVDAIEGPVMVIAGPGTGKTQILTLRIANILRKTDISSDSILALTFTESGVFSMRKRLVEIIGSDGYRVGIFTFHGFCNEVIRRFPDSFPKIIGANQLNDIEKLSILKDVILKSPLKKLKPFGDNFFYLNSIRGKISELKRENISPEELAKSIKEQKEEFKKINDLYHEEGVHKGKMRGKYSSLEKKIEKNTELTLVYKLYEQELRDRKLYDYEDMIIETIKALENDKNLLLSLQEEYQYILADEHQDANNSQNKLLELLANYHKNPNLFIVGDEKQAIFRFQGASLKNFLYFKKLYKKSFVINLTQNYRSFQHILDSAHSLISAAGDRKHIMLKGRRDADHGNKIGFRVFSKQEYEYLFIAEDIIEKIKKGAHAEEIAVLYRNNRDADAIMSIFEKKEIPFTVESDQNILLDNDIQKLITLLRAINDLGNDSMLLSALHIDFLKIDGLDIYKILALSKKTKINPYDILSSKEILKKSYVGQLEKMYEIYKKLNLWKKFAQNKPLTKFLEIIIKESGFLKYLLSGRDATDKIAKLSSFFDTAKKLVENHREYKLSDFIEHINLLEEHNILIKKDSKLIIPKKVRLMTAHKSKGLEFDFVYIVGAYDKHWGNKRVIEHFHIPISVFQKNEVEENNEDRRLFYVALTRARFSAHISYPKDGQNGEAQMSSQFIEEIDDKYIYEFDTNLFESAIKKEIFLAPKKDIKISIKDKQFLNKLFEEQGFSITALNNYLECPWNYFYSNLLRIPKATNKHLMFGTVIHRALKDLFDSVQNREVIGKKKLLALFEDYLGKQPFSQDEYNEAFEKGKHALLGYFDAYKNGWKYFSFEKILNEFKVSVLFENIKLRGNLDKVEVLDGNNNVNVVDYKTGKPKSRNMIEGKTKSSDGNYKRQLVFYKLLLDLYDNTKFNMLSGEIDFVEPDEKGIYHKEKFIISDNDIKEIKEIIKNTAKEILELSFWNKKCDNKKCDYCEIRKMME</sequence>
<name>A0A1F5EHT3_9BACT</name>
<dbReference type="InterPro" id="IPR000212">
    <property type="entry name" value="DNA_helicase_UvrD/REP"/>
</dbReference>
<evidence type="ECO:0000256" key="5">
    <source>
        <dbReference type="ARBA" id="ARBA00022801"/>
    </source>
</evidence>
<feature type="domain" description="UvrD-like helicase C-terminal" evidence="17">
    <location>
        <begin position="333"/>
        <end position="613"/>
    </location>
</feature>
<accession>A0A1F5EHT3</accession>
<dbReference type="PANTHER" id="PTHR11070:SF48">
    <property type="entry name" value="ATP-DEPENDENT HELICASE_NUCLEASE SUBUNIT A"/>
    <property type="match status" value="1"/>
</dbReference>
<evidence type="ECO:0000256" key="8">
    <source>
        <dbReference type="ARBA" id="ARBA00022840"/>
    </source>
</evidence>
<dbReference type="AlphaFoldDB" id="A0A1F5EHT3"/>
<gene>
    <name evidence="18" type="ORF">A2Z61_01805</name>
</gene>
<evidence type="ECO:0000256" key="6">
    <source>
        <dbReference type="ARBA" id="ARBA00022806"/>
    </source>
</evidence>
<evidence type="ECO:0000259" key="16">
    <source>
        <dbReference type="PROSITE" id="PS51198"/>
    </source>
</evidence>
<keyword evidence="2" id="KW-0540">Nuclease</keyword>
<evidence type="ECO:0000259" key="17">
    <source>
        <dbReference type="PROSITE" id="PS51217"/>
    </source>
</evidence>
<keyword evidence="6 15" id="KW-0347">Helicase</keyword>
<comment type="catalytic activity">
    <reaction evidence="14">
        <text>ATP + H2O = ADP + phosphate + H(+)</text>
        <dbReference type="Rhea" id="RHEA:13065"/>
        <dbReference type="ChEBI" id="CHEBI:15377"/>
        <dbReference type="ChEBI" id="CHEBI:15378"/>
        <dbReference type="ChEBI" id="CHEBI:30616"/>
        <dbReference type="ChEBI" id="CHEBI:43474"/>
        <dbReference type="ChEBI" id="CHEBI:456216"/>
        <dbReference type="EC" id="5.6.2.4"/>
    </reaction>
</comment>
<evidence type="ECO:0000256" key="2">
    <source>
        <dbReference type="ARBA" id="ARBA00022722"/>
    </source>
</evidence>